<comment type="caution">
    <text evidence="2">The sequence shown here is derived from an EMBL/GenBank/DDBJ whole genome shotgun (WGS) entry which is preliminary data.</text>
</comment>
<reference evidence="2 3" key="1">
    <citation type="submission" date="2020-08" db="EMBL/GenBank/DDBJ databases">
        <title>Cohnella phylogeny.</title>
        <authorList>
            <person name="Dunlap C."/>
        </authorList>
    </citation>
    <scope>NUCLEOTIDE SEQUENCE [LARGE SCALE GENOMIC DNA]</scope>
    <source>
        <strain evidence="2 3">DSM 28246</strain>
    </source>
</reference>
<accession>A0A7X0RX80</accession>
<evidence type="ECO:0000313" key="2">
    <source>
        <dbReference type="EMBL" id="MBB6675344.1"/>
    </source>
</evidence>
<name>A0A7X0RX80_9BACL</name>
<evidence type="ECO:0000313" key="3">
    <source>
        <dbReference type="Proteomes" id="UP000547209"/>
    </source>
</evidence>
<dbReference type="EMBL" id="JACJVP010000071">
    <property type="protein sequence ID" value="MBB6675344.1"/>
    <property type="molecule type" value="Genomic_DNA"/>
</dbReference>
<feature type="compositionally biased region" description="Basic residues" evidence="1">
    <location>
        <begin position="1"/>
        <end position="10"/>
    </location>
</feature>
<keyword evidence="3" id="KW-1185">Reference proteome</keyword>
<protein>
    <submittedName>
        <fullName evidence="2">Uncharacterized protein</fullName>
    </submittedName>
</protein>
<gene>
    <name evidence="2" type="ORF">H7C19_32265</name>
</gene>
<evidence type="ECO:0000256" key="1">
    <source>
        <dbReference type="SAM" id="MobiDB-lite"/>
    </source>
</evidence>
<dbReference type="AlphaFoldDB" id="A0A7X0RX80"/>
<dbReference type="Proteomes" id="UP000547209">
    <property type="component" value="Unassembled WGS sequence"/>
</dbReference>
<feature type="region of interest" description="Disordered" evidence="1">
    <location>
        <begin position="1"/>
        <end position="55"/>
    </location>
</feature>
<organism evidence="2 3">
    <name type="scientific">Cohnella nanjingensis</name>
    <dbReference type="NCBI Taxonomy" id="1387779"/>
    <lineage>
        <taxon>Bacteria</taxon>
        <taxon>Bacillati</taxon>
        <taxon>Bacillota</taxon>
        <taxon>Bacilli</taxon>
        <taxon>Bacillales</taxon>
        <taxon>Paenibacillaceae</taxon>
        <taxon>Cohnella</taxon>
    </lineage>
</organism>
<proteinExistence type="predicted"/>
<feature type="compositionally biased region" description="Basic and acidic residues" evidence="1">
    <location>
        <begin position="11"/>
        <end position="28"/>
    </location>
</feature>
<sequence>MSNAKKARRRAEREGKLNPEIGRGEWHRKPITQVVPNRKAEQRRSQCRSKGTSEGAVYLCPPHAAGFCA</sequence>